<feature type="region of interest" description="Disordered" evidence="1">
    <location>
        <begin position="33"/>
        <end position="64"/>
    </location>
</feature>
<dbReference type="KEGG" id="jre:118348494"/>
<dbReference type="AlphaFoldDB" id="A0A6P9EUE5"/>
<dbReference type="Gene3D" id="3.30.70.270">
    <property type="match status" value="1"/>
</dbReference>
<dbReference type="OrthoDB" id="1741804at2759"/>
<dbReference type="InterPro" id="IPR043502">
    <property type="entry name" value="DNA/RNA_pol_sf"/>
</dbReference>
<dbReference type="PANTHER" id="PTHR24559">
    <property type="entry name" value="TRANSPOSON TY3-I GAG-POL POLYPROTEIN"/>
    <property type="match status" value="1"/>
</dbReference>
<feature type="compositionally biased region" description="Basic and acidic residues" evidence="1">
    <location>
        <begin position="1"/>
        <end position="11"/>
    </location>
</feature>
<sequence>MSEAAKRERATPDSGITHGHALMAEATCSKQQVDGLQKQIDGLEKGSSGSAWGPTGCASDEAEEKEEEGELVSYLYSEGKVQNQVVSGEPEISLNSITGTPGAKTMRVIGRIGKEQVVILVDSRRVKWLESLGPIVWGFSQLTMKFVYGGKEVELVGLGLKSLAMEGNHKSLMTSVSRGKGLFLHLLVGKDSDKNTQWGGDVQQILTKFHGVFEVPRGLPPSRVQDHKITLKEGTQPTIARPYRYPHYQKIEIEKIVAELLETGVVKPSTSPFSSPVLLVHKADESWRMCVDYRALNQETIKDKFLIPVFDELLDELYRSMVFSKLDLGS</sequence>
<gene>
    <name evidence="3" type="primary">LOC118348494</name>
</gene>
<keyword evidence="2" id="KW-1185">Reference proteome</keyword>
<reference evidence="3" key="1">
    <citation type="submission" date="2025-08" db="UniProtKB">
        <authorList>
            <consortium name="RefSeq"/>
        </authorList>
    </citation>
    <scope>IDENTIFICATION</scope>
    <source>
        <tissue evidence="3">Leaves</tissue>
    </source>
</reference>
<dbReference type="RefSeq" id="XP_035546217.1">
    <property type="nucleotide sequence ID" value="XM_035690324.1"/>
</dbReference>
<dbReference type="Proteomes" id="UP000235220">
    <property type="component" value="Chromosome 1"/>
</dbReference>
<name>A0A6P9EUE5_JUGRE</name>
<dbReference type="InterPro" id="IPR053134">
    <property type="entry name" value="RNA-dir_DNA_polymerase"/>
</dbReference>
<dbReference type="GeneID" id="118348494"/>
<evidence type="ECO:0000313" key="3">
    <source>
        <dbReference type="RefSeq" id="XP_035546217.1"/>
    </source>
</evidence>
<dbReference type="InParanoid" id="A0A6P9EUE5"/>
<dbReference type="SUPFAM" id="SSF56672">
    <property type="entry name" value="DNA/RNA polymerases"/>
    <property type="match status" value="1"/>
</dbReference>
<proteinExistence type="predicted"/>
<accession>A0A6P9EUE5</accession>
<dbReference type="Gene3D" id="3.10.10.10">
    <property type="entry name" value="HIV Type 1 Reverse Transcriptase, subunit A, domain 1"/>
    <property type="match status" value="1"/>
</dbReference>
<organism evidence="2 3">
    <name type="scientific">Juglans regia</name>
    <name type="common">English walnut</name>
    <dbReference type="NCBI Taxonomy" id="51240"/>
    <lineage>
        <taxon>Eukaryota</taxon>
        <taxon>Viridiplantae</taxon>
        <taxon>Streptophyta</taxon>
        <taxon>Embryophyta</taxon>
        <taxon>Tracheophyta</taxon>
        <taxon>Spermatophyta</taxon>
        <taxon>Magnoliopsida</taxon>
        <taxon>eudicotyledons</taxon>
        <taxon>Gunneridae</taxon>
        <taxon>Pentapetalae</taxon>
        <taxon>rosids</taxon>
        <taxon>fabids</taxon>
        <taxon>Fagales</taxon>
        <taxon>Juglandaceae</taxon>
        <taxon>Juglans</taxon>
    </lineage>
</organism>
<evidence type="ECO:0000256" key="1">
    <source>
        <dbReference type="SAM" id="MobiDB-lite"/>
    </source>
</evidence>
<dbReference type="InterPro" id="IPR043128">
    <property type="entry name" value="Rev_trsase/Diguanyl_cyclase"/>
</dbReference>
<protein>
    <submittedName>
        <fullName evidence="3">Uncharacterized protein LOC118348494</fullName>
    </submittedName>
</protein>
<evidence type="ECO:0000313" key="2">
    <source>
        <dbReference type="Proteomes" id="UP000235220"/>
    </source>
</evidence>
<dbReference type="PANTHER" id="PTHR24559:SF450">
    <property type="entry name" value="RNA-DIRECTED DNA POLYMERASE HOMOLOG"/>
    <property type="match status" value="1"/>
</dbReference>
<feature type="region of interest" description="Disordered" evidence="1">
    <location>
        <begin position="1"/>
        <end position="20"/>
    </location>
</feature>